<dbReference type="NCBIfam" id="TIGR00179">
    <property type="entry name" value="murB"/>
    <property type="match status" value="1"/>
</dbReference>
<dbReference type="Pfam" id="PF02873">
    <property type="entry name" value="MurB_C"/>
    <property type="match status" value="1"/>
</dbReference>
<dbReference type="PANTHER" id="PTHR21071:SF4">
    <property type="entry name" value="UDP-N-ACETYLENOLPYRUVOYLGLUCOSAMINE REDUCTASE"/>
    <property type="match status" value="1"/>
</dbReference>
<dbReference type="HAMAP" id="MF_00037">
    <property type="entry name" value="MurB"/>
    <property type="match status" value="1"/>
</dbReference>
<dbReference type="InterPro" id="IPR016166">
    <property type="entry name" value="FAD-bd_PCMH"/>
</dbReference>
<keyword evidence="12 19" id="KW-0133">Cell shape</keyword>
<dbReference type="EMBL" id="BAABGQ010000008">
    <property type="protein sequence ID" value="GAA4504714.1"/>
    <property type="molecule type" value="Genomic_DNA"/>
</dbReference>
<gene>
    <name evidence="19 21" type="primary">murB</name>
    <name evidence="21" type="ORF">GCM10023172_31420</name>
</gene>
<evidence type="ECO:0000256" key="2">
    <source>
        <dbReference type="ARBA" id="ARBA00003921"/>
    </source>
</evidence>
<evidence type="ECO:0000256" key="7">
    <source>
        <dbReference type="ARBA" id="ARBA00022490"/>
    </source>
</evidence>
<keyword evidence="14 19" id="KW-0560">Oxidoreductase</keyword>
<evidence type="ECO:0000256" key="9">
    <source>
        <dbReference type="ARBA" id="ARBA00022630"/>
    </source>
</evidence>
<sequence length="369" mass="39638">MGYRPTTGADGKVRATCPTFAAMQLEEYVSLRPYNTFGLDVQARYFARFASVDELRQLLASPPVQAGPLLILGGGSNLLLTQDFGGVVLKNEIKGLEIISEEADTHTALLRAGAGESWHGLVEYALDQALSGVENLSLIPGTVGAAPLQNIGAYGAELQDTFERLEALAIGTGELRVFSKEECGFGYRESVFKGPLKNQYVVTAVVLRLHRAEAQRPTNSSYGAIQETLAELGIEAEPTPRDVSQAVVHIRRSKLPDPAEIGNAGSFFKNPEVSQSKFDELKSRYPTLPGYPVPGGVKVPAGWLIEQAGFKGLRRGAGAGTHGVHDRQALVLVNHGGATGQELRELAEEIIRAVGTQFGIELHPEVNIL</sequence>
<organism evidence="21 22">
    <name type="scientific">Hymenobacter ginsengisoli</name>
    <dbReference type="NCBI Taxonomy" id="1051626"/>
    <lineage>
        <taxon>Bacteria</taxon>
        <taxon>Pseudomonadati</taxon>
        <taxon>Bacteroidota</taxon>
        <taxon>Cytophagia</taxon>
        <taxon>Cytophagales</taxon>
        <taxon>Hymenobacteraceae</taxon>
        <taxon>Hymenobacter</taxon>
    </lineage>
</organism>
<keyword evidence="10 19" id="KW-0274">FAD</keyword>
<evidence type="ECO:0000256" key="14">
    <source>
        <dbReference type="ARBA" id="ARBA00023002"/>
    </source>
</evidence>
<evidence type="ECO:0000256" key="16">
    <source>
        <dbReference type="ARBA" id="ARBA00023316"/>
    </source>
</evidence>
<dbReference type="Gene3D" id="3.30.43.10">
    <property type="entry name" value="Uridine Diphospho-n-acetylenolpyruvylglucosamine Reductase, domain 2"/>
    <property type="match status" value="1"/>
</dbReference>
<dbReference type="Gene3D" id="3.30.465.10">
    <property type="match status" value="1"/>
</dbReference>
<feature type="domain" description="FAD-binding PCMH-type" evidence="20">
    <location>
        <begin position="38"/>
        <end position="212"/>
    </location>
</feature>
<dbReference type="PROSITE" id="PS51387">
    <property type="entry name" value="FAD_PCMH"/>
    <property type="match status" value="1"/>
</dbReference>
<comment type="subcellular location">
    <subcellularLocation>
        <location evidence="3 19">Cytoplasm</location>
    </subcellularLocation>
</comment>
<dbReference type="InterPro" id="IPR016167">
    <property type="entry name" value="FAD-bd_PCMH_sub1"/>
</dbReference>
<name>A0ABP8QKH8_9BACT</name>
<keyword evidence="7 19" id="KW-0963">Cytoplasm</keyword>
<evidence type="ECO:0000259" key="20">
    <source>
        <dbReference type="PROSITE" id="PS51387"/>
    </source>
</evidence>
<dbReference type="SUPFAM" id="SSF56194">
    <property type="entry name" value="Uridine diphospho-N-Acetylenolpyruvylglucosamine reductase, MurB, C-terminal domain"/>
    <property type="match status" value="1"/>
</dbReference>
<dbReference type="NCBIfam" id="NF000755">
    <property type="entry name" value="PRK00046.1"/>
    <property type="match status" value="1"/>
</dbReference>
<evidence type="ECO:0000256" key="15">
    <source>
        <dbReference type="ARBA" id="ARBA00023306"/>
    </source>
</evidence>
<evidence type="ECO:0000256" key="13">
    <source>
        <dbReference type="ARBA" id="ARBA00022984"/>
    </source>
</evidence>
<comment type="catalytic activity">
    <reaction evidence="18 19">
        <text>UDP-N-acetyl-alpha-D-muramate + NADP(+) = UDP-N-acetyl-3-O-(1-carboxyvinyl)-alpha-D-glucosamine + NADPH + H(+)</text>
        <dbReference type="Rhea" id="RHEA:12248"/>
        <dbReference type="ChEBI" id="CHEBI:15378"/>
        <dbReference type="ChEBI" id="CHEBI:57783"/>
        <dbReference type="ChEBI" id="CHEBI:58349"/>
        <dbReference type="ChEBI" id="CHEBI:68483"/>
        <dbReference type="ChEBI" id="CHEBI:70757"/>
        <dbReference type="EC" id="1.3.1.98"/>
    </reaction>
</comment>
<comment type="function">
    <text evidence="2 19">Cell wall formation.</text>
</comment>
<dbReference type="InterPro" id="IPR003170">
    <property type="entry name" value="MurB"/>
</dbReference>
<evidence type="ECO:0000256" key="5">
    <source>
        <dbReference type="ARBA" id="ARBA00012518"/>
    </source>
</evidence>
<dbReference type="Pfam" id="PF01565">
    <property type="entry name" value="FAD_binding_4"/>
    <property type="match status" value="1"/>
</dbReference>
<comment type="caution">
    <text evidence="21">The sequence shown here is derived from an EMBL/GenBank/DDBJ whole genome shotgun (WGS) entry which is preliminary data.</text>
</comment>
<evidence type="ECO:0000313" key="22">
    <source>
        <dbReference type="Proteomes" id="UP001501243"/>
    </source>
</evidence>
<feature type="active site" evidence="19">
    <location>
        <position position="188"/>
    </location>
</feature>
<keyword evidence="15 19" id="KW-0131">Cell cycle</keyword>
<comment type="similarity">
    <text evidence="19">Belongs to the MurB family.</text>
</comment>
<keyword evidence="9 19" id="KW-0285">Flavoprotein</keyword>
<feature type="active site" evidence="19">
    <location>
        <position position="365"/>
    </location>
</feature>
<keyword evidence="11 19" id="KW-0521">NADP</keyword>
<evidence type="ECO:0000313" key="21">
    <source>
        <dbReference type="EMBL" id="GAA4504714.1"/>
    </source>
</evidence>
<dbReference type="PANTHER" id="PTHR21071">
    <property type="entry name" value="UDP-N-ACETYLENOLPYRUVOYLGLUCOSAMINE REDUCTASE"/>
    <property type="match status" value="1"/>
</dbReference>
<keyword evidence="16 19" id="KW-0961">Cell wall biogenesis/degradation</keyword>
<proteinExistence type="inferred from homology"/>
<evidence type="ECO:0000256" key="1">
    <source>
        <dbReference type="ARBA" id="ARBA00001974"/>
    </source>
</evidence>
<dbReference type="Proteomes" id="UP001501243">
    <property type="component" value="Unassembled WGS sequence"/>
</dbReference>
<evidence type="ECO:0000256" key="17">
    <source>
        <dbReference type="ARBA" id="ARBA00031026"/>
    </source>
</evidence>
<protein>
    <recommendedName>
        <fullName evidence="6 19">UDP-N-acetylenolpyruvoylglucosamine reductase</fullName>
        <ecNumber evidence="5 19">1.3.1.98</ecNumber>
    </recommendedName>
    <alternativeName>
        <fullName evidence="17 19">UDP-N-acetylmuramate dehydrogenase</fullName>
    </alternativeName>
</protein>
<evidence type="ECO:0000256" key="6">
    <source>
        <dbReference type="ARBA" id="ARBA00015188"/>
    </source>
</evidence>
<dbReference type="SUPFAM" id="SSF56176">
    <property type="entry name" value="FAD-binding/transporter-associated domain-like"/>
    <property type="match status" value="1"/>
</dbReference>
<comment type="cofactor">
    <cofactor evidence="1 19">
        <name>FAD</name>
        <dbReference type="ChEBI" id="CHEBI:57692"/>
    </cofactor>
</comment>
<evidence type="ECO:0000256" key="12">
    <source>
        <dbReference type="ARBA" id="ARBA00022960"/>
    </source>
</evidence>
<dbReference type="EC" id="1.3.1.98" evidence="5 19"/>
<dbReference type="InterPro" id="IPR036318">
    <property type="entry name" value="FAD-bd_PCMH-like_sf"/>
</dbReference>
<evidence type="ECO:0000256" key="11">
    <source>
        <dbReference type="ARBA" id="ARBA00022857"/>
    </source>
</evidence>
<keyword evidence="22" id="KW-1185">Reference proteome</keyword>
<dbReference type="InterPro" id="IPR036635">
    <property type="entry name" value="MurB_C_sf"/>
</dbReference>
<evidence type="ECO:0000256" key="4">
    <source>
        <dbReference type="ARBA" id="ARBA00004752"/>
    </source>
</evidence>
<evidence type="ECO:0000256" key="19">
    <source>
        <dbReference type="HAMAP-Rule" id="MF_00037"/>
    </source>
</evidence>
<accession>A0ABP8QKH8</accession>
<dbReference type="InterPro" id="IPR016169">
    <property type="entry name" value="FAD-bd_PCMH_sub2"/>
</dbReference>
<dbReference type="InterPro" id="IPR006094">
    <property type="entry name" value="Oxid_FAD_bind_N"/>
</dbReference>
<reference evidence="22" key="1">
    <citation type="journal article" date="2019" name="Int. J. Syst. Evol. Microbiol.">
        <title>The Global Catalogue of Microorganisms (GCM) 10K type strain sequencing project: providing services to taxonomists for standard genome sequencing and annotation.</title>
        <authorList>
            <consortium name="The Broad Institute Genomics Platform"/>
            <consortium name="The Broad Institute Genome Sequencing Center for Infectious Disease"/>
            <person name="Wu L."/>
            <person name="Ma J."/>
        </authorList>
    </citation>
    <scope>NUCLEOTIDE SEQUENCE [LARGE SCALE GENOMIC DNA]</scope>
    <source>
        <strain evidence="22">JCM 17841</strain>
    </source>
</reference>
<evidence type="ECO:0000256" key="18">
    <source>
        <dbReference type="ARBA" id="ARBA00048914"/>
    </source>
</evidence>
<dbReference type="Gene3D" id="3.90.78.10">
    <property type="entry name" value="UDP-N-acetylenolpyruvoylglucosamine reductase, C-terminal domain"/>
    <property type="match status" value="1"/>
</dbReference>
<evidence type="ECO:0000256" key="8">
    <source>
        <dbReference type="ARBA" id="ARBA00022618"/>
    </source>
</evidence>
<keyword evidence="13 19" id="KW-0573">Peptidoglycan synthesis</keyword>
<evidence type="ECO:0000256" key="10">
    <source>
        <dbReference type="ARBA" id="ARBA00022827"/>
    </source>
</evidence>
<evidence type="ECO:0000256" key="3">
    <source>
        <dbReference type="ARBA" id="ARBA00004496"/>
    </source>
</evidence>
<keyword evidence="8 19" id="KW-0132">Cell division</keyword>
<comment type="pathway">
    <text evidence="4 19">Cell wall biogenesis; peptidoglycan biosynthesis.</text>
</comment>
<dbReference type="InterPro" id="IPR011601">
    <property type="entry name" value="MurB_C"/>
</dbReference>
<feature type="active site" description="Proton donor" evidence="19">
    <location>
        <position position="266"/>
    </location>
</feature>